<dbReference type="Proteomes" id="UP000663882">
    <property type="component" value="Unassembled WGS sequence"/>
</dbReference>
<comment type="caution">
    <text evidence="6">The sequence shown here is derived from an EMBL/GenBank/DDBJ whole genome shotgun (WGS) entry which is preliminary data.</text>
</comment>
<reference evidence="6" key="1">
    <citation type="submission" date="2021-02" db="EMBL/GenBank/DDBJ databases">
        <authorList>
            <person name="Nowell W R."/>
        </authorList>
    </citation>
    <scope>NUCLEOTIDE SEQUENCE</scope>
</reference>
<dbReference type="AlphaFoldDB" id="A0A814C1E8"/>
<feature type="chain" id="PRO_5036409897" description="Envelope protein" evidence="2">
    <location>
        <begin position="22"/>
        <end position="215"/>
    </location>
</feature>
<evidence type="ECO:0000256" key="2">
    <source>
        <dbReference type="SAM" id="SignalP"/>
    </source>
</evidence>
<dbReference type="EMBL" id="CAJOAX010004293">
    <property type="protein sequence ID" value="CAF3898979.1"/>
    <property type="molecule type" value="Genomic_DNA"/>
</dbReference>
<accession>A0A814C1E8</accession>
<dbReference type="EMBL" id="CAJNOL010000149">
    <property type="protein sequence ID" value="CAF0887314.1"/>
    <property type="molecule type" value="Genomic_DNA"/>
</dbReference>
<gene>
    <name evidence="9" type="ORF">FNK824_LOCUS21303</name>
    <name evidence="4" type="ORF">JXQ802_LOCUS8425</name>
    <name evidence="5" type="ORF">JXQ802_LOCUS8470</name>
    <name evidence="8" type="ORF">OTI717_LOCUS23683</name>
    <name evidence="3" type="ORF">PYM288_LOCUS1523</name>
    <name evidence="7" type="ORF">RFH988_LOCUS16757</name>
    <name evidence="6" type="ORF">SEV965_LOCUS7340</name>
</gene>
<dbReference type="Proteomes" id="UP000663874">
    <property type="component" value="Unassembled WGS sequence"/>
</dbReference>
<evidence type="ECO:0000313" key="6">
    <source>
        <dbReference type="EMBL" id="CAF0934177.1"/>
    </source>
</evidence>
<evidence type="ECO:0000313" key="3">
    <source>
        <dbReference type="EMBL" id="CAF0740527.1"/>
    </source>
</evidence>
<dbReference type="EMBL" id="CAJNOL010000148">
    <property type="protein sequence ID" value="CAF0886415.1"/>
    <property type="molecule type" value="Genomic_DNA"/>
</dbReference>
<proteinExistence type="predicted"/>
<organism evidence="6 11">
    <name type="scientific">Rotaria sordida</name>
    <dbReference type="NCBI Taxonomy" id="392033"/>
    <lineage>
        <taxon>Eukaryota</taxon>
        <taxon>Metazoa</taxon>
        <taxon>Spiralia</taxon>
        <taxon>Gnathifera</taxon>
        <taxon>Rotifera</taxon>
        <taxon>Eurotatoria</taxon>
        <taxon>Bdelloidea</taxon>
        <taxon>Philodinida</taxon>
        <taxon>Philodinidae</taxon>
        <taxon>Rotaria</taxon>
    </lineage>
</organism>
<dbReference type="Proteomes" id="UP000663889">
    <property type="component" value="Unassembled WGS sequence"/>
</dbReference>
<evidence type="ECO:0000256" key="1">
    <source>
        <dbReference type="SAM" id="Phobius"/>
    </source>
</evidence>
<protein>
    <recommendedName>
        <fullName evidence="12">Envelope protein</fullName>
    </recommendedName>
</protein>
<evidence type="ECO:0000313" key="4">
    <source>
        <dbReference type="EMBL" id="CAF0886415.1"/>
    </source>
</evidence>
<dbReference type="OrthoDB" id="10025430at2759"/>
<keyword evidence="1" id="KW-0812">Transmembrane</keyword>
<dbReference type="EMBL" id="CAJNOH010000008">
    <property type="protein sequence ID" value="CAF0740527.1"/>
    <property type="molecule type" value="Genomic_DNA"/>
</dbReference>
<keyword evidence="2" id="KW-0732">Signal</keyword>
<evidence type="ECO:0000313" key="8">
    <source>
        <dbReference type="EMBL" id="CAF3898979.1"/>
    </source>
</evidence>
<dbReference type="Proteomes" id="UP000663854">
    <property type="component" value="Unassembled WGS sequence"/>
</dbReference>
<dbReference type="EMBL" id="CAJOBE010004078">
    <property type="protein sequence ID" value="CAF3915035.1"/>
    <property type="molecule type" value="Genomic_DNA"/>
</dbReference>
<name>A0A814C1E8_9BILA</name>
<keyword evidence="1" id="KW-1133">Transmembrane helix</keyword>
<evidence type="ECO:0000313" key="9">
    <source>
        <dbReference type="EMBL" id="CAF3915035.1"/>
    </source>
</evidence>
<keyword evidence="1" id="KW-0472">Membrane</keyword>
<evidence type="ECO:0000313" key="5">
    <source>
        <dbReference type="EMBL" id="CAF0887314.1"/>
    </source>
</evidence>
<sequence>MLLTIITTILLATIKIGYTDGIKTTLPVSIILDGFTLQTWMEQSLWNRTRMSIVHHLNEFCKKDYHCDAEYGIGNIHLINVVPYGSSSICLNITADEPVLPFNMKTGNAPSLYNYTALLTGALFQAKIDIERLYDDQSLYLSNDFSRNSIVNRTSRLLFVLLGIAIVGITFGLTVCFFQRIRRHNYSKLLKNARICQPIQEESLTNAPSTSVLHQ</sequence>
<dbReference type="Proteomes" id="UP000663823">
    <property type="component" value="Unassembled WGS sequence"/>
</dbReference>
<evidence type="ECO:0000313" key="10">
    <source>
        <dbReference type="Proteomes" id="UP000663870"/>
    </source>
</evidence>
<evidence type="ECO:0000313" key="11">
    <source>
        <dbReference type="Proteomes" id="UP000663889"/>
    </source>
</evidence>
<evidence type="ECO:0008006" key="12">
    <source>
        <dbReference type="Google" id="ProtNLM"/>
    </source>
</evidence>
<dbReference type="EMBL" id="CAJNOU010000254">
    <property type="protein sequence ID" value="CAF0934177.1"/>
    <property type="molecule type" value="Genomic_DNA"/>
</dbReference>
<evidence type="ECO:0000313" key="7">
    <source>
        <dbReference type="EMBL" id="CAF1051434.1"/>
    </source>
</evidence>
<keyword evidence="10" id="KW-1185">Reference proteome</keyword>
<dbReference type="Proteomes" id="UP000663870">
    <property type="component" value="Unassembled WGS sequence"/>
</dbReference>
<dbReference type="EMBL" id="CAJNOO010000868">
    <property type="protein sequence ID" value="CAF1051434.1"/>
    <property type="molecule type" value="Genomic_DNA"/>
</dbReference>
<feature type="transmembrane region" description="Helical" evidence="1">
    <location>
        <begin position="157"/>
        <end position="178"/>
    </location>
</feature>
<feature type="signal peptide" evidence="2">
    <location>
        <begin position="1"/>
        <end position="21"/>
    </location>
</feature>